<dbReference type="Pfam" id="PF17921">
    <property type="entry name" value="Integrase_H2C2"/>
    <property type="match status" value="1"/>
</dbReference>
<evidence type="ECO:0000313" key="4">
    <source>
        <dbReference type="Proteomes" id="UP001314205"/>
    </source>
</evidence>
<dbReference type="InterPro" id="IPR040676">
    <property type="entry name" value="DUF5641"/>
</dbReference>
<feature type="domain" description="Integrase catalytic" evidence="2">
    <location>
        <begin position="1419"/>
        <end position="1614"/>
    </location>
</feature>
<evidence type="ECO:0000256" key="1">
    <source>
        <dbReference type="SAM" id="MobiDB-lite"/>
    </source>
</evidence>
<dbReference type="GO" id="GO:0042575">
    <property type="term" value="C:DNA polymerase complex"/>
    <property type="evidence" value="ECO:0007669"/>
    <property type="project" value="UniProtKB-ARBA"/>
</dbReference>
<dbReference type="InterPro" id="IPR041588">
    <property type="entry name" value="Integrase_H2C2"/>
</dbReference>
<evidence type="ECO:0000259" key="2">
    <source>
        <dbReference type="PROSITE" id="PS50994"/>
    </source>
</evidence>
<proteinExistence type="predicted"/>
<dbReference type="InterPro" id="IPR043502">
    <property type="entry name" value="DNA/RNA_pol_sf"/>
</dbReference>
<comment type="caution">
    <text evidence="3">The sequence shown here is derived from an EMBL/GenBank/DDBJ whole genome shotgun (WGS) entry which is preliminary data.</text>
</comment>
<feature type="region of interest" description="Disordered" evidence="1">
    <location>
        <begin position="400"/>
        <end position="424"/>
    </location>
</feature>
<dbReference type="InterPro" id="IPR001584">
    <property type="entry name" value="Integrase_cat-core"/>
</dbReference>
<accession>A0AAV1KVG7</accession>
<dbReference type="PANTHER" id="PTHR47331:SF5">
    <property type="entry name" value="RIBONUCLEASE H"/>
    <property type="match status" value="1"/>
</dbReference>
<feature type="compositionally biased region" description="Polar residues" evidence="1">
    <location>
        <begin position="414"/>
        <end position="424"/>
    </location>
</feature>
<protein>
    <recommendedName>
        <fullName evidence="2">Integrase catalytic domain-containing protein</fullName>
    </recommendedName>
</protein>
<dbReference type="InterPro" id="IPR021109">
    <property type="entry name" value="Peptidase_aspartic_dom_sf"/>
</dbReference>
<dbReference type="InterPro" id="IPR005312">
    <property type="entry name" value="DUF1759"/>
</dbReference>
<dbReference type="GO" id="GO:0015074">
    <property type="term" value="P:DNA integration"/>
    <property type="evidence" value="ECO:0007669"/>
    <property type="project" value="InterPro"/>
</dbReference>
<keyword evidence="4" id="KW-1185">Reference proteome</keyword>
<reference evidence="3 4" key="1">
    <citation type="submission" date="2023-11" db="EMBL/GenBank/DDBJ databases">
        <authorList>
            <person name="Hedman E."/>
            <person name="Englund M."/>
            <person name="Stromberg M."/>
            <person name="Nyberg Akerstrom W."/>
            <person name="Nylinder S."/>
            <person name="Jareborg N."/>
            <person name="Kallberg Y."/>
            <person name="Kronander E."/>
        </authorList>
    </citation>
    <scope>NUCLEOTIDE SEQUENCE [LARGE SCALE GENOMIC DNA]</scope>
</reference>
<dbReference type="Gene3D" id="3.30.420.10">
    <property type="entry name" value="Ribonuclease H-like superfamily/Ribonuclease H"/>
    <property type="match status" value="1"/>
</dbReference>
<sequence length="1730" mass="199944">MEFIKLQTEIINQLNKAKINYKKSPKERLTARNIETRIKLAEEKWTEFSSNHSAIIKSKQDVSASDYIKNDHFQETEMFYIDFIAEMKEKFDQLLEQPGIVYDKHIMSSSNVKLPKISIPTFSGQYSEWMSFRDLFVSLIHKSSMEDVQKLHYLKGYLTGEAEKLLRHIPITNENYEQCWKILQDRYDNKQFLANCILKKFFSQRNVTTESATAIKELLDNTTDTLNGLKSIGINTDSWDLIIIYIVCSKLDQETHKQWESRVSETVSRSKELPSFSQFKEFLENKYHSLEFLDSKGTIKKLSNHSNVCNIKNSNALVNLHINPSPCVYCNGDHRISNCKRFSGLQCFDKRNFVQQNKLCFNCLGNNHSVKQCRITTSCQICRRRHHSLLHPKNVISINGNNDSDVSRGKESVKTGQPTTTALQPETLEESHQNIASHFLKEPIHHVLLATALVNVKYRNDYQTMRALIDQGSQASFITESAVQLLGLKKTKTNVMVSGLGAEKSLVSKSTVDLTIHSRYDTNSCLHVTAYVLEKLTSYLPSTNVDLLHWPELKQLNLADPSFHKPNKIDILLGAEVYALIIMEGLLKYPSGSTVAQNTSLGWILSGQLHSNTPYCNVVSLHGEVHLDSLIRSFWELEAEPNLSKTILTEEEQNCERLYESTTVRDNDGRYIVRLPFRNEHPLCLEGKSKQIALRRFASLEKRLQKNSDMNVEFRKIFDEYLHLNHMEIVPKEELDLPAIYLPYHAVIKEDRETTKVRIVFDASCKGVNGKSLNDDLMVGPKLQSNLRHIIMRWRTHPVCFIADVVKMYRQVKVNQRDTDFQRILWRENSEQELKEYRLLRLTFGTSSAPYLAIKSLIQLAIDEGQNIPLAAEIVKRDFYVDDLMSGCQNEKEATKLYYQINKLLNKGGFELQKWSSNNDTFLNTIRNEKKENSDHKILELKEDPVNKILGLTWNRKNDEFEYAVRLPPLSFPVTKRKVISDISRLYDPLGWIQPSIVSAKVFIQKMWLEKLDWDEELPPHFLNYWLTYRDELSKLTEFRLPRWMKCENNNELVELHGFSDASSLAYSAVVYLRVIDSDGQVHVNLVTGKSKVAPNSQLSIPRLELCGALLLTKLLIEVSEVLGISKNHLKAWTDSEIVLAWLSSHPSRWKTYIGNRVAEILQYLDRTHWFHVQSEDNSADCASRGIAPSEIAYHRLWLEGPSWLRNKKIDYPFSKFVNTNIEERIVKIHSAAVNTVDDQDAMWYKFSSLMKLLRVVAYCRRFLKKKKDISAYLKTEEIKEALHIMIKKAQIKEFNEEIETLKKGNFIQKKSKLISFNPFLDDKGILRIGGRIYHATVNRDTKHPALIPHDSYLAGVLVREAHIRTLHGGPQVMINYLRSKYWILRDKSLVKNHFRKCVTCIRFSAQNQTQLMGQLPPSRVRPSRAFSCSGVDYAGPINIRVSKGRSNRSYKGYICLFICMATRAIHLEVVSDMSSESFLAAFRRFTARRGHCMELFSDNGTNFVGAARELKQLFNEEKSRNSKIGEWLESHDTKWHFNPPQAPNFGGLWEAGIKSTKYHLKRVIGNSTLTYEEMSTLLTQIEACLNSRPMTSITDDKGEYFALTPSHFLVGEPLIPAPDHQYDTSINLLRRWHLCQRMIQDFWKQWSQEYLTHFMHRYKWAHSNPEPKIGDVVLVRETDLPPARWLLGRIVEKHPGVDKVTRVVSLRFKNSIIKRPVSKLIVLPICEDK</sequence>
<dbReference type="EMBL" id="CAVLGL010000081">
    <property type="protein sequence ID" value="CAK1586785.1"/>
    <property type="molecule type" value="Genomic_DNA"/>
</dbReference>
<dbReference type="Proteomes" id="UP001314205">
    <property type="component" value="Unassembled WGS sequence"/>
</dbReference>
<dbReference type="InterPro" id="IPR036397">
    <property type="entry name" value="RNaseH_sf"/>
</dbReference>
<dbReference type="Pfam" id="PF18701">
    <property type="entry name" value="DUF5641"/>
    <property type="match status" value="1"/>
</dbReference>
<dbReference type="SUPFAM" id="SSF53098">
    <property type="entry name" value="Ribonuclease H-like"/>
    <property type="match status" value="1"/>
</dbReference>
<dbReference type="CDD" id="cd01644">
    <property type="entry name" value="RT_pepA17"/>
    <property type="match status" value="1"/>
</dbReference>
<organism evidence="3 4">
    <name type="scientific">Parnassius mnemosyne</name>
    <name type="common">clouded apollo</name>
    <dbReference type="NCBI Taxonomy" id="213953"/>
    <lineage>
        <taxon>Eukaryota</taxon>
        <taxon>Metazoa</taxon>
        <taxon>Ecdysozoa</taxon>
        <taxon>Arthropoda</taxon>
        <taxon>Hexapoda</taxon>
        <taxon>Insecta</taxon>
        <taxon>Pterygota</taxon>
        <taxon>Neoptera</taxon>
        <taxon>Endopterygota</taxon>
        <taxon>Lepidoptera</taxon>
        <taxon>Glossata</taxon>
        <taxon>Ditrysia</taxon>
        <taxon>Papilionoidea</taxon>
        <taxon>Papilionidae</taxon>
        <taxon>Parnassiinae</taxon>
        <taxon>Parnassini</taxon>
        <taxon>Parnassius</taxon>
        <taxon>Driopa</taxon>
    </lineage>
</organism>
<dbReference type="PROSITE" id="PS50994">
    <property type="entry name" value="INTEGRASE"/>
    <property type="match status" value="1"/>
</dbReference>
<gene>
    <name evidence="3" type="ORF">PARMNEM_LOCUS7689</name>
</gene>
<dbReference type="InterPro" id="IPR008042">
    <property type="entry name" value="Retrotrans_Pao"/>
</dbReference>
<name>A0AAV1KVG7_9NEOP</name>
<evidence type="ECO:0000313" key="3">
    <source>
        <dbReference type="EMBL" id="CAK1586785.1"/>
    </source>
</evidence>
<dbReference type="Pfam" id="PF03564">
    <property type="entry name" value="DUF1759"/>
    <property type="match status" value="1"/>
</dbReference>
<dbReference type="SUPFAM" id="SSF56672">
    <property type="entry name" value="DNA/RNA polymerases"/>
    <property type="match status" value="1"/>
</dbReference>
<dbReference type="GO" id="GO:0071897">
    <property type="term" value="P:DNA biosynthetic process"/>
    <property type="evidence" value="ECO:0007669"/>
    <property type="project" value="UniProtKB-ARBA"/>
</dbReference>
<dbReference type="InterPro" id="IPR012337">
    <property type="entry name" value="RNaseH-like_sf"/>
</dbReference>
<dbReference type="Gene3D" id="2.40.70.10">
    <property type="entry name" value="Acid Proteases"/>
    <property type="match status" value="1"/>
</dbReference>
<dbReference type="PANTHER" id="PTHR47331">
    <property type="entry name" value="PHD-TYPE DOMAIN-CONTAINING PROTEIN"/>
    <property type="match status" value="1"/>
</dbReference>
<dbReference type="GO" id="GO:0003676">
    <property type="term" value="F:nucleic acid binding"/>
    <property type="evidence" value="ECO:0007669"/>
    <property type="project" value="InterPro"/>
</dbReference>
<dbReference type="Pfam" id="PF05380">
    <property type="entry name" value="Peptidase_A17"/>
    <property type="match status" value="1"/>
</dbReference>